<keyword evidence="2" id="KW-1185">Reference proteome</keyword>
<evidence type="ECO:0000313" key="1">
    <source>
        <dbReference type="EMBL" id="KAG0430337.1"/>
    </source>
</evidence>
<comment type="caution">
    <text evidence="1">The sequence shown here is derived from an EMBL/GenBank/DDBJ whole genome shotgun (WGS) entry which is preliminary data.</text>
</comment>
<dbReference type="EMBL" id="JABSTQ010009335">
    <property type="protein sequence ID" value="KAG0430337.1"/>
    <property type="molecule type" value="Genomic_DNA"/>
</dbReference>
<proteinExistence type="predicted"/>
<organism evidence="1 2">
    <name type="scientific">Ixodes persulcatus</name>
    <name type="common">Taiga tick</name>
    <dbReference type="NCBI Taxonomy" id="34615"/>
    <lineage>
        <taxon>Eukaryota</taxon>
        <taxon>Metazoa</taxon>
        <taxon>Ecdysozoa</taxon>
        <taxon>Arthropoda</taxon>
        <taxon>Chelicerata</taxon>
        <taxon>Arachnida</taxon>
        <taxon>Acari</taxon>
        <taxon>Parasitiformes</taxon>
        <taxon>Ixodida</taxon>
        <taxon>Ixodoidea</taxon>
        <taxon>Ixodidae</taxon>
        <taxon>Ixodinae</taxon>
        <taxon>Ixodes</taxon>
    </lineage>
</organism>
<accession>A0AC60Q8Z8</accession>
<evidence type="ECO:0000313" key="2">
    <source>
        <dbReference type="Proteomes" id="UP000805193"/>
    </source>
</evidence>
<sequence length="410" mass="42825">MRRTFELFRDLRRSFRIKTARVTSTTETRERASNRVSFKSPPTKCKRAQGEGEPLNRGAERMLPDPKKKVPGSTWFDGGALLGHAGHVFGSTSRARRPVDEARTGKSPKGDPGENPLDGCRLDRGRPDTSAPPSPDAPGGPTGSTRRRATRHVRASGRDLGGGVIAGVVDVYRSMLCSSIEYAVPSVASGGGVRAEKDEQTKQSAPLKQDARVNGSVQKGLLRNVYRGRAARAQHTELPPGRSGGAVARRPATPEAPSGLDRAGSEICCCLEGRKIATAGIVGGGGTQGGGDDDPMAPMASGVRFARCTGPPDCSGAASPMAPAAGTTPLATDGGGEPDAPPADAPEFGAPSEATLPFLLLRYSHRGRSYSPFESEIRDRLARAGGRQALLATGFVRLPVRQKTGGGGCA</sequence>
<dbReference type="Proteomes" id="UP000805193">
    <property type="component" value="Unassembled WGS sequence"/>
</dbReference>
<name>A0AC60Q8Z8_IXOPE</name>
<protein>
    <submittedName>
        <fullName evidence="1">Uncharacterized protein</fullName>
    </submittedName>
</protein>
<gene>
    <name evidence="1" type="ORF">HPB47_022789</name>
</gene>
<reference evidence="1 2" key="1">
    <citation type="journal article" date="2020" name="Cell">
        <title>Large-Scale Comparative Analyses of Tick Genomes Elucidate Their Genetic Diversity and Vector Capacities.</title>
        <authorList>
            <consortium name="Tick Genome and Microbiome Consortium (TIGMIC)"/>
            <person name="Jia N."/>
            <person name="Wang J."/>
            <person name="Shi W."/>
            <person name="Du L."/>
            <person name="Sun Y."/>
            <person name="Zhan W."/>
            <person name="Jiang J.F."/>
            <person name="Wang Q."/>
            <person name="Zhang B."/>
            <person name="Ji P."/>
            <person name="Bell-Sakyi L."/>
            <person name="Cui X.M."/>
            <person name="Yuan T.T."/>
            <person name="Jiang B.G."/>
            <person name="Yang W.F."/>
            <person name="Lam T.T."/>
            <person name="Chang Q.C."/>
            <person name="Ding S.J."/>
            <person name="Wang X.J."/>
            <person name="Zhu J.G."/>
            <person name="Ruan X.D."/>
            <person name="Zhao L."/>
            <person name="Wei J.T."/>
            <person name="Ye R.Z."/>
            <person name="Que T.C."/>
            <person name="Du C.H."/>
            <person name="Zhou Y.H."/>
            <person name="Cheng J.X."/>
            <person name="Dai P.F."/>
            <person name="Guo W.B."/>
            <person name="Han X.H."/>
            <person name="Huang E.J."/>
            <person name="Li L.F."/>
            <person name="Wei W."/>
            <person name="Gao Y.C."/>
            <person name="Liu J.Z."/>
            <person name="Shao H.Z."/>
            <person name="Wang X."/>
            <person name="Wang C.C."/>
            <person name="Yang T.C."/>
            <person name="Huo Q.B."/>
            <person name="Li W."/>
            <person name="Chen H.Y."/>
            <person name="Chen S.E."/>
            <person name="Zhou L.G."/>
            <person name="Ni X.B."/>
            <person name="Tian J.H."/>
            <person name="Sheng Y."/>
            <person name="Liu T."/>
            <person name="Pan Y.S."/>
            <person name="Xia L.Y."/>
            <person name="Li J."/>
            <person name="Zhao F."/>
            <person name="Cao W.C."/>
        </authorList>
    </citation>
    <scope>NUCLEOTIDE SEQUENCE [LARGE SCALE GENOMIC DNA]</scope>
    <source>
        <strain evidence="1">Iper-2018</strain>
    </source>
</reference>